<keyword evidence="2" id="KW-1185">Reference proteome</keyword>
<name>A0A843TWD8_COLES</name>
<dbReference type="Proteomes" id="UP000652761">
    <property type="component" value="Unassembled WGS sequence"/>
</dbReference>
<sequence>MFTRFTSAAPPFPSTPTISPLPPRPPCPFCSIAAGDAVACRRRACLPETLPPAADAATSHRNRRSADALGFLGESWNNKPPSWTGSDPCGSQWDGISCTGSRITSITLSSTGLQGELSGDIGSLTELETLMTQMTTHSLQSDDAAPISAEDAFIAVMGRDRPGRVRCVEKAEMLRTWYGRGEGLSSAGGCHTQ</sequence>
<feature type="non-terminal residue" evidence="1">
    <location>
        <position position="1"/>
    </location>
</feature>
<comment type="caution">
    <text evidence="1">The sequence shown here is derived from an EMBL/GenBank/DDBJ whole genome shotgun (WGS) entry which is preliminary data.</text>
</comment>
<dbReference type="AlphaFoldDB" id="A0A843TWD8"/>
<proteinExistence type="predicted"/>
<accession>A0A843TWD8</accession>
<evidence type="ECO:0008006" key="3">
    <source>
        <dbReference type="Google" id="ProtNLM"/>
    </source>
</evidence>
<evidence type="ECO:0000313" key="1">
    <source>
        <dbReference type="EMBL" id="MQL73733.1"/>
    </source>
</evidence>
<dbReference type="SUPFAM" id="SSF52058">
    <property type="entry name" value="L domain-like"/>
    <property type="match status" value="1"/>
</dbReference>
<dbReference type="OrthoDB" id="2015206at2759"/>
<reference evidence="1" key="1">
    <citation type="submission" date="2017-07" db="EMBL/GenBank/DDBJ databases">
        <title>Taro Niue Genome Assembly and Annotation.</title>
        <authorList>
            <person name="Atibalentja N."/>
            <person name="Keating K."/>
            <person name="Fields C.J."/>
        </authorList>
    </citation>
    <scope>NUCLEOTIDE SEQUENCE</scope>
    <source>
        <strain evidence="1">Niue_2</strain>
        <tissue evidence="1">Leaf</tissue>
    </source>
</reference>
<organism evidence="1 2">
    <name type="scientific">Colocasia esculenta</name>
    <name type="common">Wild taro</name>
    <name type="synonym">Arum esculentum</name>
    <dbReference type="NCBI Taxonomy" id="4460"/>
    <lineage>
        <taxon>Eukaryota</taxon>
        <taxon>Viridiplantae</taxon>
        <taxon>Streptophyta</taxon>
        <taxon>Embryophyta</taxon>
        <taxon>Tracheophyta</taxon>
        <taxon>Spermatophyta</taxon>
        <taxon>Magnoliopsida</taxon>
        <taxon>Liliopsida</taxon>
        <taxon>Araceae</taxon>
        <taxon>Aroideae</taxon>
        <taxon>Colocasieae</taxon>
        <taxon>Colocasia</taxon>
    </lineage>
</organism>
<protein>
    <recommendedName>
        <fullName evidence="3">Leucine-rich repeat-containing N-terminal plant-type domain-containing protein</fullName>
    </recommendedName>
</protein>
<dbReference type="InterPro" id="IPR032675">
    <property type="entry name" value="LRR_dom_sf"/>
</dbReference>
<gene>
    <name evidence="1" type="ORF">Taro_006065</name>
</gene>
<dbReference type="EMBL" id="NMUH01000178">
    <property type="protein sequence ID" value="MQL73733.1"/>
    <property type="molecule type" value="Genomic_DNA"/>
</dbReference>
<evidence type="ECO:0000313" key="2">
    <source>
        <dbReference type="Proteomes" id="UP000652761"/>
    </source>
</evidence>
<dbReference type="Gene3D" id="3.80.10.10">
    <property type="entry name" value="Ribonuclease Inhibitor"/>
    <property type="match status" value="1"/>
</dbReference>